<dbReference type="InterPro" id="IPR037231">
    <property type="entry name" value="NAP-like_sf"/>
</dbReference>
<dbReference type="Pfam" id="PF00956">
    <property type="entry name" value="NAP"/>
    <property type="match status" value="1"/>
</dbReference>
<feature type="compositionally biased region" description="Acidic residues" evidence="3">
    <location>
        <begin position="292"/>
        <end position="311"/>
    </location>
</feature>
<dbReference type="PANTHER" id="PTHR11875">
    <property type="entry name" value="TESTIS-SPECIFIC Y-ENCODED PROTEIN"/>
    <property type="match status" value="1"/>
</dbReference>
<feature type="compositionally biased region" description="Acidic residues" evidence="3">
    <location>
        <begin position="237"/>
        <end position="250"/>
    </location>
</feature>
<feature type="non-terminal residue" evidence="4">
    <location>
        <position position="1"/>
    </location>
</feature>
<reference evidence="4 5" key="1">
    <citation type="journal article" date="2014" name="Proc. Natl. Acad. Sci. U.S.A.">
        <title>Trajectory and genomic determinants of fungal-pathogen speciation and host adaptation.</title>
        <authorList>
            <person name="Hu X."/>
            <person name="Xiao G."/>
            <person name="Zheng P."/>
            <person name="Shang Y."/>
            <person name="Su Y."/>
            <person name="Zhang X."/>
            <person name="Liu X."/>
            <person name="Zhan S."/>
            <person name="St Leger R.J."/>
            <person name="Wang C."/>
        </authorList>
    </citation>
    <scope>NUCLEOTIDE SEQUENCE [LARGE SCALE GENOMIC DNA]</scope>
    <source>
        <strain evidence="4 5">ARSEF 549</strain>
    </source>
</reference>
<dbReference type="Proteomes" id="UP000031186">
    <property type="component" value="Unassembled WGS sequence"/>
</dbReference>
<feature type="region of interest" description="Disordered" evidence="3">
    <location>
        <begin position="286"/>
        <end position="320"/>
    </location>
</feature>
<dbReference type="SUPFAM" id="SSF143113">
    <property type="entry name" value="NAP-like"/>
    <property type="match status" value="1"/>
</dbReference>
<dbReference type="GO" id="GO:0006334">
    <property type="term" value="P:nucleosome assembly"/>
    <property type="evidence" value="ECO:0007669"/>
    <property type="project" value="InterPro"/>
</dbReference>
<dbReference type="InterPro" id="IPR002164">
    <property type="entry name" value="NAP_family"/>
</dbReference>
<evidence type="ECO:0000256" key="3">
    <source>
        <dbReference type="SAM" id="MobiDB-lite"/>
    </source>
</evidence>
<feature type="region of interest" description="Disordered" evidence="3">
    <location>
        <begin position="207"/>
        <end position="250"/>
    </location>
</feature>
<feature type="compositionally biased region" description="Basic and acidic residues" evidence="3">
    <location>
        <begin position="207"/>
        <end position="236"/>
    </location>
</feature>
<dbReference type="Gene3D" id="3.30.1120.90">
    <property type="entry name" value="Nucleosome assembly protein"/>
    <property type="match status" value="1"/>
</dbReference>
<dbReference type="GO" id="GO:0005634">
    <property type="term" value="C:nucleus"/>
    <property type="evidence" value="ECO:0007669"/>
    <property type="project" value="InterPro"/>
</dbReference>
<protein>
    <submittedName>
        <fullName evidence="4">NAP family protein</fullName>
    </submittedName>
</protein>
<dbReference type="EMBL" id="AZNF01000009">
    <property type="protein sequence ID" value="KID63812.1"/>
    <property type="molecule type" value="Genomic_DNA"/>
</dbReference>
<dbReference type="HOGENOM" id="CLU_038163_0_0_1"/>
<evidence type="ECO:0000313" key="4">
    <source>
        <dbReference type="EMBL" id="KID63812.1"/>
    </source>
</evidence>
<accession>A0A0B4F7Q2</accession>
<comment type="caution">
    <text evidence="4">The sequence shown here is derived from an EMBL/GenBank/DDBJ whole genome shotgun (WGS) entry which is preliminary data.</text>
</comment>
<evidence type="ECO:0000313" key="5">
    <source>
        <dbReference type="Proteomes" id="UP000031186"/>
    </source>
</evidence>
<comment type="similarity">
    <text evidence="1 2">Belongs to the nucleosome assembly protein (NAP) family.</text>
</comment>
<organism evidence="4 5">
    <name type="scientific">Metarhizium anisopliae (strain ARSEF 549)</name>
    <dbReference type="NCBI Taxonomy" id="3151832"/>
    <lineage>
        <taxon>Eukaryota</taxon>
        <taxon>Fungi</taxon>
        <taxon>Dikarya</taxon>
        <taxon>Ascomycota</taxon>
        <taxon>Pezizomycotina</taxon>
        <taxon>Sordariomycetes</taxon>
        <taxon>Hypocreomycetidae</taxon>
        <taxon>Hypocreales</taxon>
        <taxon>Clavicipitaceae</taxon>
        <taxon>Metarhizium</taxon>
    </lineage>
</organism>
<name>A0A0B4F7Q2_METAF</name>
<gene>
    <name evidence="4" type="ORF">MAN_06983</name>
</gene>
<evidence type="ECO:0000256" key="1">
    <source>
        <dbReference type="ARBA" id="ARBA00009947"/>
    </source>
</evidence>
<evidence type="ECO:0000256" key="2">
    <source>
        <dbReference type="RuleBase" id="RU003876"/>
    </source>
</evidence>
<dbReference type="OrthoDB" id="19419at2759"/>
<dbReference type="VEuPathDB" id="FungiDB:MAN_06983"/>
<sequence>MSVEDIHIPVMYEQLEDIQDDFDQVDVELMRVEYKLTRDLYAKREKVISQIPNFWPLVWEQAPPDIDEHIQMEDAKLIAASLKHMSVERFELPDGDPRSFAIKFEFSENEYFEDKMIEKKFWYRHGKDDFTGLVSEPVEIKWKPGKDLTKGLLTLAKDLHEDDKAGKTGDTQNKIKLLKLKENATDDSNSFFNFFGFRGHYITEEESREVAKTVEEERKARQEGKEVEVKMDKDADGDVDIENDDEDDDDYEYEYKYDVFPPGANVALAIAEDLWPEAIRYFQEGAELAAAESDDDGADDEGGEMDEDEDGEKPSKKRKA</sequence>
<proteinExistence type="inferred from homology"/>
<keyword evidence="5" id="KW-1185">Reference proteome</keyword>
<dbReference type="AlphaFoldDB" id="A0A0B4F7Q2"/>